<keyword evidence="2" id="KW-1185">Reference proteome</keyword>
<organism evidence="1 2">
    <name type="scientific">Gloeothece verrucosa (strain PCC 7822)</name>
    <name type="common">Cyanothece sp. (strain PCC 7822)</name>
    <dbReference type="NCBI Taxonomy" id="497965"/>
    <lineage>
        <taxon>Bacteria</taxon>
        <taxon>Bacillati</taxon>
        <taxon>Cyanobacteriota</taxon>
        <taxon>Cyanophyceae</taxon>
        <taxon>Oscillatoriophycideae</taxon>
        <taxon>Chroococcales</taxon>
        <taxon>Aphanothecaceae</taxon>
        <taxon>Gloeothece</taxon>
        <taxon>Gloeothece verrucosa</taxon>
    </lineage>
</organism>
<dbReference type="RefSeq" id="WP_013324049.1">
    <property type="nucleotide sequence ID" value="NC_014501.1"/>
</dbReference>
<proteinExistence type="predicted"/>
<sequence>MVITLTASTLSSGISINAPTHSTTLAEYLQTIPKVAVSLPTTATGTLLTAMGRYTANDSVWRIRNGIGLSKLSAYGGGFTAQYDSLPTATDTFVLSPIFKTHVLETAGGTLVKAAGTQIFNNSSPLNDTDQYTINGSNGNDTLSGANAADTIEGKGGNDTLTGGSGSDHFVFSHQGVDVITDFSASDNDVFAIKSANYDAVAAPNTPLTTGEALNAQANSYIMIDTSEKIASVSSGNSRLAYNTSNNTLLYDNDGNWSNGGAMVMANVTLTGNLSANNFSFI</sequence>
<accession>E0U6U4</accession>
<dbReference type="HOGENOM" id="CLU_035312_0_0_3"/>
<name>E0U6U4_GLOV7</name>
<dbReference type="InterPro" id="IPR011049">
    <property type="entry name" value="Serralysin-like_metalloprot_C"/>
</dbReference>
<dbReference type="STRING" id="497965.Cyan7822_4058"/>
<dbReference type="AlphaFoldDB" id="E0U6U4"/>
<dbReference type="InterPro" id="IPR001343">
    <property type="entry name" value="Hemolysn_Ca-bd"/>
</dbReference>
<evidence type="ECO:0000313" key="2">
    <source>
        <dbReference type="Proteomes" id="UP000008206"/>
    </source>
</evidence>
<dbReference type="GO" id="GO:0005509">
    <property type="term" value="F:calcium ion binding"/>
    <property type="evidence" value="ECO:0007669"/>
    <property type="project" value="InterPro"/>
</dbReference>
<dbReference type="Gene3D" id="2.150.10.10">
    <property type="entry name" value="Serralysin-like metalloprotease, C-terminal"/>
    <property type="match status" value="1"/>
</dbReference>
<dbReference type="Proteomes" id="UP000008206">
    <property type="component" value="Chromosome"/>
</dbReference>
<dbReference type="Pfam" id="PF00353">
    <property type="entry name" value="HemolysinCabind"/>
    <property type="match status" value="1"/>
</dbReference>
<gene>
    <name evidence="1" type="ordered locus">Cyan7822_4058</name>
</gene>
<dbReference type="EMBL" id="CP002198">
    <property type="protein sequence ID" value="ADN15981.1"/>
    <property type="molecule type" value="Genomic_DNA"/>
</dbReference>
<reference evidence="2" key="1">
    <citation type="journal article" date="2011" name="MBio">
        <title>Novel metabolic attributes of the genus Cyanothece, comprising a group of unicellular nitrogen-fixing Cyanobacteria.</title>
        <authorList>
            <person name="Bandyopadhyay A."/>
            <person name="Elvitigala T."/>
            <person name="Welsh E."/>
            <person name="Stockel J."/>
            <person name="Liberton M."/>
            <person name="Min H."/>
            <person name="Sherman L.A."/>
            <person name="Pakrasi H.B."/>
        </authorList>
    </citation>
    <scope>NUCLEOTIDE SEQUENCE [LARGE SCALE GENOMIC DNA]</scope>
    <source>
        <strain evidence="2">PCC 7822</strain>
    </source>
</reference>
<dbReference type="PROSITE" id="PS00330">
    <property type="entry name" value="HEMOLYSIN_CALCIUM"/>
    <property type="match status" value="1"/>
</dbReference>
<dbReference type="PRINTS" id="PR00313">
    <property type="entry name" value="CABNDNGRPT"/>
</dbReference>
<dbReference type="OrthoDB" id="423639at2"/>
<dbReference type="InterPro" id="IPR018511">
    <property type="entry name" value="Hemolysin-typ_Ca-bd_CS"/>
</dbReference>
<dbReference type="SUPFAM" id="SSF51120">
    <property type="entry name" value="beta-Roll"/>
    <property type="match status" value="1"/>
</dbReference>
<dbReference type="KEGG" id="cyj:Cyan7822_4058"/>
<dbReference type="eggNOG" id="COG2931">
    <property type="taxonomic scope" value="Bacteria"/>
</dbReference>
<protein>
    <submittedName>
        <fullName evidence="1">Hemolysin-type calcium-binding region</fullName>
    </submittedName>
</protein>
<evidence type="ECO:0000313" key="1">
    <source>
        <dbReference type="EMBL" id="ADN15981.1"/>
    </source>
</evidence>